<proteinExistence type="predicted"/>
<gene>
    <name evidence="1" type="ORF">F0344_07895</name>
</gene>
<reference evidence="2" key="1">
    <citation type="submission" date="2019-10" db="EMBL/GenBank/DDBJ databases">
        <title>Antimicrobial potential of Antarctic Bacteria.</title>
        <authorList>
            <person name="Benaud N."/>
            <person name="Edwards R.J."/>
            <person name="Ferrari B.C."/>
        </authorList>
    </citation>
    <scope>NUCLEOTIDE SEQUENCE [LARGE SCALE GENOMIC DNA]</scope>
    <source>
        <strain evidence="2">NBSH44</strain>
    </source>
</reference>
<name>A0A7G7BGS8_9ACTN</name>
<organism evidence="1 2">
    <name type="scientific">Streptomyces finlayi</name>
    <dbReference type="NCBI Taxonomy" id="67296"/>
    <lineage>
        <taxon>Bacteria</taxon>
        <taxon>Bacillati</taxon>
        <taxon>Actinomycetota</taxon>
        <taxon>Actinomycetes</taxon>
        <taxon>Kitasatosporales</taxon>
        <taxon>Streptomycetaceae</taxon>
        <taxon>Streptomyces</taxon>
    </lineage>
</organism>
<dbReference type="RefSeq" id="WP_185298099.1">
    <property type="nucleotide sequence ID" value="NZ_CP045702.1"/>
</dbReference>
<dbReference type="KEGG" id="sfiy:F0344_07895"/>
<dbReference type="AlphaFoldDB" id="A0A7G7BGS8"/>
<evidence type="ECO:0000313" key="1">
    <source>
        <dbReference type="EMBL" id="QNE74543.1"/>
    </source>
</evidence>
<dbReference type="Proteomes" id="UP000515307">
    <property type="component" value="Chromosome"/>
</dbReference>
<dbReference type="EMBL" id="CP045702">
    <property type="protein sequence ID" value="QNE74543.1"/>
    <property type="molecule type" value="Genomic_DNA"/>
</dbReference>
<keyword evidence="2" id="KW-1185">Reference proteome</keyword>
<accession>A0A7G7BGS8</accession>
<protein>
    <submittedName>
        <fullName evidence="1">Uncharacterized protein</fullName>
    </submittedName>
</protein>
<sequence>MSCHLVDNVAIGWDQLGTDLLDDAPPALIAALTGGEQWPSRPLNLITPNGAPPVRMTVTDYTADAQDMQWGYILHREGIEVVSLLHEDLGPLVDWSTDPRTVFSDDPEHWSSLDPAPVIQAVRNTAPQNAPVAVPATASPQRTVAHR</sequence>
<evidence type="ECO:0000313" key="2">
    <source>
        <dbReference type="Proteomes" id="UP000515307"/>
    </source>
</evidence>